<feature type="transmembrane region" description="Helical" evidence="7">
    <location>
        <begin position="180"/>
        <end position="200"/>
    </location>
</feature>
<dbReference type="CDD" id="cd10336">
    <property type="entry name" value="SLC6sbd_Tyt1-Like"/>
    <property type="match status" value="1"/>
</dbReference>
<dbReference type="NCBIfam" id="NF037979">
    <property type="entry name" value="Na_transp"/>
    <property type="match status" value="1"/>
</dbReference>
<name>A0ABT5VTZ4_9BACT</name>
<keyword evidence="9" id="KW-1185">Reference proteome</keyword>
<dbReference type="PROSITE" id="PS50267">
    <property type="entry name" value="NA_NEUROTRAN_SYMP_3"/>
    <property type="match status" value="1"/>
</dbReference>
<gene>
    <name evidence="8" type="ORF">L3049_12790</name>
</gene>
<feature type="transmembrane region" description="Helical" evidence="7">
    <location>
        <begin position="419"/>
        <end position="446"/>
    </location>
</feature>
<keyword evidence="5 7" id="KW-0472">Membrane</keyword>
<dbReference type="Pfam" id="PF00209">
    <property type="entry name" value="SNF"/>
    <property type="match status" value="2"/>
</dbReference>
<evidence type="ECO:0000256" key="4">
    <source>
        <dbReference type="ARBA" id="ARBA00022989"/>
    </source>
</evidence>
<evidence type="ECO:0000256" key="6">
    <source>
        <dbReference type="RuleBase" id="RU003732"/>
    </source>
</evidence>
<dbReference type="InterPro" id="IPR047218">
    <property type="entry name" value="YocR/YhdH-like"/>
</dbReference>
<feature type="transmembrane region" description="Helical" evidence="7">
    <location>
        <begin position="150"/>
        <end position="168"/>
    </location>
</feature>
<keyword evidence="2 6" id="KW-0813">Transport</keyword>
<keyword evidence="3 6" id="KW-0812">Transmembrane</keyword>
<protein>
    <recommendedName>
        <fullName evidence="6">Transporter</fullName>
    </recommendedName>
</protein>
<dbReference type="Proteomes" id="UP001528920">
    <property type="component" value="Unassembled WGS sequence"/>
</dbReference>
<feature type="transmembrane region" description="Helical" evidence="7">
    <location>
        <begin position="345"/>
        <end position="365"/>
    </location>
</feature>
<comment type="similarity">
    <text evidence="6">Belongs to the sodium:neurotransmitter symporter (SNF) (TC 2.A.22) family.</text>
</comment>
<comment type="caution">
    <text evidence="8">The sequence shown here is derived from an EMBL/GenBank/DDBJ whole genome shotgun (WGS) entry which is preliminary data.</text>
</comment>
<sequence length="455" mass="49032">MSKNSLSSRDVFTSRLGVIAAAAGSAVGLGNIWKFPYITGVYGGAAFLFVYLGFIALIGLPIMLSEFTIGRKSKSNAFGAFKKLAPGSPWKFVGMLGVAAAFMILSFYGVVAGWSIDYIIKSVTDSFASKSPDELDSMFTQFIEQPGLPIVYQLSFMLMTMAIVIIGVKDGIEKYAKILMPILILIILVLDVRAITLDGAKEGLNFLFHPDFSKLTGEGVLSALGHAFFSLSLGMGTLITYGSYIGNQNNLAKTALQVTVADTLIAILAGVAIFPAVFAFGIEPSSGPGLVFITLPNVFQQMPGGFFFSILFFLLLTVAALTSSISILEVVVAYFREELKIKRKLATILATAMIAIVGVFCSLSMGLLKENTLFGLNFFDLLDWISANMLLPLGGLFISLFIGWYWGREKIEEELAKGAGVVSWLLSVFIFLVKFIAPGAIAIVFLHGLGVFNFG</sequence>
<feature type="transmembrane region" description="Helical" evidence="7">
    <location>
        <begin position="12"/>
        <end position="33"/>
    </location>
</feature>
<feature type="transmembrane region" description="Helical" evidence="7">
    <location>
        <begin position="220"/>
        <end position="244"/>
    </location>
</feature>
<dbReference type="PANTHER" id="PTHR42948:SF1">
    <property type="entry name" value="TRANSPORTER"/>
    <property type="match status" value="1"/>
</dbReference>
<evidence type="ECO:0000256" key="5">
    <source>
        <dbReference type="ARBA" id="ARBA00023136"/>
    </source>
</evidence>
<dbReference type="InterPro" id="IPR000175">
    <property type="entry name" value="Na/ntran_symport"/>
</dbReference>
<dbReference type="PRINTS" id="PR00176">
    <property type="entry name" value="NANEUSMPORT"/>
</dbReference>
<dbReference type="RefSeq" id="WP_275110212.1">
    <property type="nucleotide sequence ID" value="NZ_JAKJSC010000002.1"/>
</dbReference>
<keyword evidence="4 7" id="KW-1133">Transmembrane helix</keyword>
<feature type="transmembrane region" description="Helical" evidence="7">
    <location>
        <begin position="45"/>
        <end position="64"/>
    </location>
</feature>
<evidence type="ECO:0000256" key="3">
    <source>
        <dbReference type="ARBA" id="ARBA00022692"/>
    </source>
</evidence>
<dbReference type="PROSITE" id="PS00610">
    <property type="entry name" value="NA_NEUROTRAN_SYMP_1"/>
    <property type="match status" value="1"/>
</dbReference>
<feature type="transmembrane region" description="Helical" evidence="7">
    <location>
        <begin position="256"/>
        <end position="282"/>
    </location>
</feature>
<evidence type="ECO:0000256" key="2">
    <source>
        <dbReference type="ARBA" id="ARBA00022448"/>
    </source>
</evidence>
<feature type="transmembrane region" description="Helical" evidence="7">
    <location>
        <begin position="306"/>
        <end position="333"/>
    </location>
</feature>
<comment type="subcellular location">
    <subcellularLocation>
        <location evidence="1">Membrane</location>
        <topology evidence="1">Multi-pass membrane protein</topology>
    </subcellularLocation>
</comment>
<feature type="transmembrane region" description="Helical" evidence="7">
    <location>
        <begin position="385"/>
        <end position="407"/>
    </location>
</feature>
<reference evidence="8 9" key="1">
    <citation type="submission" date="2022-01" db="EMBL/GenBank/DDBJ databases">
        <title>Labilibaculum sp. nov, a marine bacterium isolated from Antarctica.</title>
        <authorList>
            <person name="Dai W."/>
        </authorList>
    </citation>
    <scope>NUCLEOTIDE SEQUENCE [LARGE SCALE GENOMIC DNA]</scope>
    <source>
        <strain evidence="8 9">DW002</strain>
    </source>
</reference>
<dbReference type="SUPFAM" id="SSF161070">
    <property type="entry name" value="SNF-like"/>
    <property type="match status" value="1"/>
</dbReference>
<evidence type="ECO:0000256" key="7">
    <source>
        <dbReference type="SAM" id="Phobius"/>
    </source>
</evidence>
<dbReference type="PANTHER" id="PTHR42948">
    <property type="entry name" value="TRANSPORTER"/>
    <property type="match status" value="1"/>
</dbReference>
<dbReference type="EMBL" id="JAKJSC010000002">
    <property type="protein sequence ID" value="MDE5418880.1"/>
    <property type="molecule type" value="Genomic_DNA"/>
</dbReference>
<organism evidence="8 9">
    <name type="scientific">Paralabilibaculum antarcticum</name>
    <dbReference type="NCBI Taxonomy" id="2912572"/>
    <lineage>
        <taxon>Bacteria</taxon>
        <taxon>Pseudomonadati</taxon>
        <taxon>Bacteroidota</taxon>
        <taxon>Bacteroidia</taxon>
        <taxon>Marinilabiliales</taxon>
        <taxon>Marinifilaceae</taxon>
        <taxon>Paralabilibaculum</taxon>
    </lineage>
</organism>
<keyword evidence="6" id="KW-0769">Symport</keyword>
<feature type="transmembrane region" description="Helical" evidence="7">
    <location>
        <begin position="92"/>
        <end position="116"/>
    </location>
</feature>
<evidence type="ECO:0000313" key="8">
    <source>
        <dbReference type="EMBL" id="MDE5418880.1"/>
    </source>
</evidence>
<dbReference type="InterPro" id="IPR037272">
    <property type="entry name" value="SNS_sf"/>
</dbReference>
<proteinExistence type="inferred from homology"/>
<evidence type="ECO:0000256" key="1">
    <source>
        <dbReference type="ARBA" id="ARBA00004141"/>
    </source>
</evidence>
<accession>A0ABT5VTZ4</accession>
<evidence type="ECO:0000313" key="9">
    <source>
        <dbReference type="Proteomes" id="UP001528920"/>
    </source>
</evidence>